<evidence type="ECO:0000313" key="3">
    <source>
        <dbReference type="Proteomes" id="UP000054662"/>
    </source>
</evidence>
<dbReference type="EMBL" id="LNZC01000001">
    <property type="protein sequence ID" value="KTD82113.1"/>
    <property type="molecule type" value="Genomic_DNA"/>
</dbReference>
<protein>
    <submittedName>
        <fullName evidence="2">LigA, interaptin</fullName>
    </submittedName>
</protein>
<dbReference type="Proteomes" id="UP000054662">
    <property type="component" value="Unassembled WGS sequence"/>
</dbReference>
<evidence type="ECO:0000256" key="1">
    <source>
        <dbReference type="SAM" id="Coils"/>
    </source>
</evidence>
<organism evidence="2 3">
    <name type="scientific">Legionella worsleiensis</name>
    <dbReference type="NCBI Taxonomy" id="45076"/>
    <lineage>
        <taxon>Bacteria</taxon>
        <taxon>Pseudomonadati</taxon>
        <taxon>Pseudomonadota</taxon>
        <taxon>Gammaproteobacteria</taxon>
        <taxon>Legionellales</taxon>
        <taxon>Legionellaceae</taxon>
        <taxon>Legionella</taxon>
    </lineage>
</organism>
<comment type="caution">
    <text evidence="2">The sequence shown here is derived from an EMBL/GenBank/DDBJ whole genome shotgun (WGS) entry which is preliminary data.</text>
</comment>
<reference evidence="2 3" key="1">
    <citation type="submission" date="2015-11" db="EMBL/GenBank/DDBJ databases">
        <title>Genomic analysis of 38 Legionella species identifies large and diverse effector repertoires.</title>
        <authorList>
            <person name="Burstein D."/>
            <person name="Amaro F."/>
            <person name="Zusman T."/>
            <person name="Lifshitz Z."/>
            <person name="Cohen O."/>
            <person name="Gilbert J.A."/>
            <person name="Pupko T."/>
            <person name="Shuman H.A."/>
            <person name="Segal G."/>
        </authorList>
    </citation>
    <scope>NUCLEOTIDE SEQUENCE [LARGE SCALE GENOMIC DNA]</scope>
    <source>
        <strain evidence="2 3">ATCC 49508</strain>
    </source>
</reference>
<feature type="coiled-coil region" evidence="1">
    <location>
        <begin position="1316"/>
        <end position="1384"/>
    </location>
</feature>
<proteinExistence type="predicted"/>
<keyword evidence="1" id="KW-0175">Coiled coil</keyword>
<accession>A0A0W1ALB7</accession>
<sequence>MKSALDILIAGNVTEFVKQLETFSQQDKTLSDDLKSTIKILTFFGKEASESQFELLLELKEHLKNHHVLLNDIAGLFDYPPYPNLIDFSKQIKKNSLELRAYIDFFDKDPKAGRNPKVTKGLVAQLTEDILEEHFDTSRLGHVVANIQNLEDGSNLPSSRQMDLVQQVVYINAVGRECPLSVKNRTYTDLTNQSRVQLRYLSDLFIERVNDPLSDIADRIKAQLNLIAVMREQYFRCTGVFLNITQIVAVLLTLNELNHNGSVELPPDANQYHTKAFLAALQWAFTQGNKESSAQSQLPLNTFSSTDVKNFFTFIGVHGSELSDAEPEEHYTEEYCKAEIVGLSKNTDMKQAFRVPSHHGVTYQDVNADDLNYSLEYLQSIHLALNTAKPGQPIVLIARTIEHAQALNNQLSDYCKIQGKSVELKTFSGMESVETRRRWFRSGANVPRIAITLPDCALYGEFNSIRSNGCLAIQTYVNKPAQTKRIINNLVKFGKPTRFYVIDEEQGAVSSLHGSLETEQDKIQLLKAIQDYRSNKDREKAVERYYVQSVNTIQRVILEQFDDWKELLHQIYPQSEWKQLDSDLLMMQQDLIKNLEFQWQHCLKENNTQGDNPYRRRISNKRMDTSTLDKALSDYEREVEDLWVKTRQLLKEKTTLKLIPDSVNALRALYLEEVSLGEQLKRNKLVTRDNIKLAGHEKRKAKRIVASALDVNGAMLKYSDGNLKHYRQPYIHHQIKLMAKDITKEINQSSLDSNIKKELIERVNKADSLIALELILIDYETQGLRPQHKSQKYRMQPVIHELIRVHMQSGAETNPEIQQIKNIYLDNVVDDIIQQLEESLSWAKEENRGFLYFLERTAAKNAAHELLGVVEVLKKAQNPDDQKHALKNLFKKLSQHQAQLNGVWLFSFGHKNIRDSINHTLNTFNDLTVIGSDEHALSTDFINECREEAQTEAITQKILAVLKSLEKRHSPWLGADEDWLDVIGALAVIHSDNPSLYGLAEMYHWISLKCDELIQTQRPITDPMIHLRGTLRSLWNQVSDKHQDLLDTSRYFSLKAAQVKSDLERVPGFKMNDVQLIQGSNGNEPFYDLIVKGVGSLPLLDDFSRYNSQLAQMQKDLDRCIEQLEFPLTRHMILERLRDKQLQQIKEGKTDKIQISWFPVTQQSNVTAIIELKKCELGEFPMRLADFPEKIQHNFFDRQLINSLDLKEFMDKKEIQPAEIQRVLEQLGRLKDVALRSELIAFIQKLHPVHTEVPAVSMWSPKTWISGFISLWSNPFKITENEEDLRYQLTELLSRPGRLLHEYLTTSAQQRIGALAADLDRQIADEANKIDVFRQKIRFIEERIAVEQEKGGVFIRRFANVGELYDFEQELRQYQAEYAEVTAVAEHIGDEDNDVLDADTDELTAQQSLTMY</sequence>
<dbReference type="RefSeq" id="WP_058491611.1">
    <property type="nucleotide sequence ID" value="NZ_CBCRUR010000013.1"/>
</dbReference>
<dbReference type="PATRIC" id="fig|45076.6.peg.35"/>
<name>A0A0W1ALB7_9GAMM</name>
<dbReference type="OrthoDB" id="5652367at2"/>
<evidence type="ECO:0000313" key="2">
    <source>
        <dbReference type="EMBL" id="KTD82113.1"/>
    </source>
</evidence>
<gene>
    <name evidence="2" type="ORF">Lwor_0033</name>
</gene>
<dbReference type="STRING" id="45076.Lwor_0033"/>
<keyword evidence="3" id="KW-1185">Reference proteome</keyword>